<keyword evidence="3" id="KW-1185">Reference proteome</keyword>
<name>A0A7V9ZA59_9BACL</name>
<comment type="caution">
    <text evidence="2">The sequence shown here is derived from an EMBL/GenBank/DDBJ whole genome shotgun (WGS) entry which is preliminary data.</text>
</comment>
<accession>A0A7V9ZA59</accession>
<dbReference type="AlphaFoldDB" id="A0A7V9ZA59"/>
<evidence type="ECO:0000313" key="2">
    <source>
        <dbReference type="EMBL" id="MBA2876862.1"/>
    </source>
</evidence>
<gene>
    <name evidence="2" type="ORF">HNR31_003685</name>
</gene>
<keyword evidence="1" id="KW-0472">Membrane</keyword>
<proteinExistence type="predicted"/>
<feature type="transmembrane region" description="Helical" evidence="1">
    <location>
        <begin position="12"/>
        <end position="29"/>
    </location>
</feature>
<dbReference type="EMBL" id="JACDUT010000020">
    <property type="protein sequence ID" value="MBA2876862.1"/>
    <property type="molecule type" value="Genomic_DNA"/>
</dbReference>
<reference evidence="2 3" key="1">
    <citation type="submission" date="2020-07" db="EMBL/GenBank/DDBJ databases">
        <title>Genomic Encyclopedia of Type Strains, Phase IV (KMG-IV): sequencing the most valuable type-strain genomes for metagenomic binning, comparative biology and taxonomic classification.</title>
        <authorList>
            <person name="Goeker M."/>
        </authorList>
    </citation>
    <scope>NUCLEOTIDE SEQUENCE [LARGE SCALE GENOMIC DNA]</scope>
    <source>
        <strain evidence="2 3">DSM 15730</strain>
    </source>
</reference>
<keyword evidence="1" id="KW-0812">Transmembrane</keyword>
<sequence length="30" mass="3577">MSKNTNRNVLDWFVYLLLAMAVVRFIVHII</sequence>
<dbReference type="Proteomes" id="UP000523087">
    <property type="component" value="Unassembled WGS sequence"/>
</dbReference>
<evidence type="ECO:0000256" key="1">
    <source>
        <dbReference type="SAM" id="Phobius"/>
    </source>
</evidence>
<organism evidence="2 3">
    <name type="scientific">Thermaerobacillus caldiproteolyticus</name>
    <dbReference type="NCBI Taxonomy" id="247480"/>
    <lineage>
        <taxon>Bacteria</taxon>
        <taxon>Bacillati</taxon>
        <taxon>Bacillota</taxon>
        <taxon>Bacilli</taxon>
        <taxon>Bacillales</taxon>
        <taxon>Anoxybacillaceae</taxon>
        <taxon>Thermaerobacillus</taxon>
    </lineage>
</organism>
<protein>
    <submittedName>
        <fullName evidence="2">Uncharacterized protein</fullName>
    </submittedName>
</protein>
<evidence type="ECO:0000313" key="3">
    <source>
        <dbReference type="Proteomes" id="UP000523087"/>
    </source>
</evidence>
<keyword evidence="1" id="KW-1133">Transmembrane helix</keyword>